<evidence type="ECO:0000259" key="14">
    <source>
        <dbReference type="Pfam" id="PF12937"/>
    </source>
</evidence>
<dbReference type="Pfam" id="PF00231">
    <property type="entry name" value="ATP-synt"/>
    <property type="match status" value="1"/>
</dbReference>
<dbReference type="Gene3D" id="3.80.10.10">
    <property type="entry name" value="Ribonuclease Inhibitor"/>
    <property type="match status" value="1"/>
</dbReference>
<keyword evidence="7" id="KW-0406">Ion transport</keyword>
<dbReference type="PROSITE" id="PS00153">
    <property type="entry name" value="ATPASE_GAMMA"/>
    <property type="match status" value="1"/>
</dbReference>
<feature type="compositionally biased region" description="Polar residues" evidence="13">
    <location>
        <begin position="318"/>
        <end position="328"/>
    </location>
</feature>
<dbReference type="OrthoDB" id="239812at2759"/>
<dbReference type="InterPro" id="IPR035968">
    <property type="entry name" value="ATP_synth_F1_ATPase_gsu"/>
</dbReference>
<feature type="region of interest" description="Disordered" evidence="13">
    <location>
        <begin position="318"/>
        <end position="360"/>
    </location>
</feature>
<dbReference type="STRING" id="47428.A0A284RNG4"/>
<dbReference type="PANTHER" id="PTHR11693">
    <property type="entry name" value="ATP SYNTHASE GAMMA CHAIN"/>
    <property type="match status" value="1"/>
</dbReference>
<comment type="subcellular location">
    <subcellularLocation>
        <location evidence="1">Mitochondrion inner membrane</location>
        <topology evidence="1">Peripheral membrane protein</topology>
    </subcellularLocation>
</comment>
<sequence>MFARQSLARVATQSSLAARHNARNMATLRELELRLKSVRNIEKITKSMKMIASARLAKAQRAMGAAKDYGVANAEVFEQSKDEAPTPKKLFVVISSDKGLCGGIHSSVTKATRRAIGNLPDSPLGTTTVESDSPIMIVGDKSKAQLSRALPQNIRLTFNQIGRDVPTFADASAVADLIAKSGVEYDSVVLVYNKFVSAISYEPAALEIRGAKSLAESSKFKTYEMEDDFTKDLSQFSLANAIYALLVEGHACEISARRNAMDNASKNAGDMIDRLQMQFNRGRQAAITNELVDIITGASALVKASSVSIMAVSTRSRTRSSDCATSTPDVRVQKRCRKRKRLTRQSPQRSSSPSRASLPDLPNELLHKIFTELPRSVETTIALATTCRRLNEFAMACHFGTDSYLSFGRYSRPFTSFRMLRLSFVYKPSLSRIGCRFSSNFSKEMTEVQRSLAVLKAMGTDFDVSFEGMDWPKLSTKKHVAFFKDLSKLRCTTIDTRISGSFATTRTGVPAHTRFGPPCLTQLSTVTLAERPAQYMAWMLRSMKESPVRALTLNCLSDDTLLKITETTLSSLQTVTLSDCTFSFAAVAAFLESHQHIKSLITGTWKPVSSVTGSKGHKRSKLDLKTSFKPATPLSLSSITGTATAIRALLSSPGAFPSLERVDVTDGDVTEMQEALRLISHIPTVHHLRLHLQDLNEWLRFKFRRGRSVKRAEELLKGITDFSISLDHQEVIRAVEILIAAALIPNLERFHTTSRCHSEREQLNFVRTMKNACPRLKVVAVDWHHLYTDPEWLQQKEKELDDKEKLLKYQNTT</sequence>
<dbReference type="Proteomes" id="UP000219338">
    <property type="component" value="Unassembled WGS sequence"/>
</dbReference>
<evidence type="ECO:0000256" key="7">
    <source>
        <dbReference type="ARBA" id="ARBA00023065"/>
    </source>
</evidence>
<dbReference type="PRINTS" id="PR00126">
    <property type="entry name" value="ATPASEGAMMA"/>
</dbReference>
<dbReference type="CDD" id="cd12151">
    <property type="entry name" value="F1-ATPase_gamma"/>
    <property type="match status" value="1"/>
</dbReference>
<gene>
    <name evidence="15" type="ORF">ARMOST_13693</name>
</gene>
<keyword evidence="10" id="KW-0139">CF(1)</keyword>
<dbReference type="GO" id="GO:0045259">
    <property type="term" value="C:proton-transporting ATP synthase complex"/>
    <property type="evidence" value="ECO:0007669"/>
    <property type="project" value="UniProtKB-KW"/>
</dbReference>
<dbReference type="SUPFAM" id="SSF52943">
    <property type="entry name" value="ATP synthase (F1-ATPase), gamma subunit"/>
    <property type="match status" value="1"/>
</dbReference>
<dbReference type="Gene3D" id="3.40.1380.10">
    <property type="match status" value="1"/>
</dbReference>
<feature type="compositionally biased region" description="Basic residues" evidence="13">
    <location>
        <begin position="333"/>
        <end position="343"/>
    </location>
</feature>
<keyword evidence="11" id="KW-0066">ATP synthesis</keyword>
<dbReference type="InterPro" id="IPR032675">
    <property type="entry name" value="LRR_dom_sf"/>
</dbReference>
<evidence type="ECO:0000256" key="12">
    <source>
        <dbReference type="ARBA" id="ARBA00031066"/>
    </source>
</evidence>
<evidence type="ECO:0000256" key="3">
    <source>
        <dbReference type="ARBA" id="ARBA00020843"/>
    </source>
</evidence>
<keyword evidence="6" id="KW-0999">Mitochondrion inner membrane</keyword>
<keyword evidence="5" id="KW-0375">Hydrogen ion transport</keyword>
<keyword evidence="8" id="KW-0496">Mitochondrion</keyword>
<evidence type="ECO:0000256" key="6">
    <source>
        <dbReference type="ARBA" id="ARBA00022792"/>
    </source>
</evidence>
<keyword evidence="9" id="KW-0472">Membrane</keyword>
<evidence type="ECO:0000256" key="8">
    <source>
        <dbReference type="ARBA" id="ARBA00023128"/>
    </source>
</evidence>
<dbReference type="InterPro" id="IPR023632">
    <property type="entry name" value="ATP_synth_F1_gsu_CS"/>
</dbReference>
<keyword evidence="4" id="KW-0813">Transport</keyword>
<dbReference type="GO" id="GO:0046933">
    <property type="term" value="F:proton-transporting ATP synthase activity, rotational mechanism"/>
    <property type="evidence" value="ECO:0007669"/>
    <property type="project" value="InterPro"/>
</dbReference>
<dbReference type="SUPFAM" id="SSF81383">
    <property type="entry name" value="F-box domain"/>
    <property type="match status" value="1"/>
</dbReference>
<dbReference type="Gene3D" id="1.10.287.80">
    <property type="entry name" value="ATP synthase, gamma subunit, helix hairpin domain"/>
    <property type="match status" value="1"/>
</dbReference>
<evidence type="ECO:0000256" key="4">
    <source>
        <dbReference type="ARBA" id="ARBA00022448"/>
    </source>
</evidence>
<dbReference type="Pfam" id="PF12937">
    <property type="entry name" value="F-box-like"/>
    <property type="match status" value="1"/>
</dbReference>
<dbReference type="FunFam" id="3.40.1380.10:FF:000003">
    <property type="entry name" value="ATP synthase subunit gamma"/>
    <property type="match status" value="1"/>
</dbReference>
<feature type="domain" description="F-box" evidence="14">
    <location>
        <begin position="359"/>
        <end position="395"/>
    </location>
</feature>
<evidence type="ECO:0000313" key="15">
    <source>
        <dbReference type="EMBL" id="SJL10309.1"/>
    </source>
</evidence>
<evidence type="ECO:0000313" key="16">
    <source>
        <dbReference type="Proteomes" id="UP000219338"/>
    </source>
</evidence>
<organism evidence="15 16">
    <name type="scientific">Armillaria ostoyae</name>
    <name type="common">Armillaria root rot fungus</name>
    <dbReference type="NCBI Taxonomy" id="47428"/>
    <lineage>
        <taxon>Eukaryota</taxon>
        <taxon>Fungi</taxon>
        <taxon>Dikarya</taxon>
        <taxon>Basidiomycota</taxon>
        <taxon>Agaricomycotina</taxon>
        <taxon>Agaricomycetes</taxon>
        <taxon>Agaricomycetidae</taxon>
        <taxon>Agaricales</taxon>
        <taxon>Marasmiineae</taxon>
        <taxon>Physalacriaceae</taxon>
        <taxon>Armillaria</taxon>
    </lineage>
</organism>
<dbReference type="NCBIfam" id="TIGR01146">
    <property type="entry name" value="ATPsyn_F1gamma"/>
    <property type="match status" value="1"/>
</dbReference>
<evidence type="ECO:0000256" key="11">
    <source>
        <dbReference type="ARBA" id="ARBA00023310"/>
    </source>
</evidence>
<dbReference type="InterPro" id="IPR000131">
    <property type="entry name" value="ATP_synth_F1_gsu"/>
</dbReference>
<feature type="compositionally biased region" description="Low complexity" evidence="13">
    <location>
        <begin position="344"/>
        <end position="360"/>
    </location>
</feature>
<evidence type="ECO:0000256" key="1">
    <source>
        <dbReference type="ARBA" id="ARBA00004637"/>
    </source>
</evidence>
<accession>A0A284RNG4</accession>
<keyword evidence="16" id="KW-1185">Reference proteome</keyword>
<dbReference type="AlphaFoldDB" id="A0A284RNG4"/>
<comment type="similarity">
    <text evidence="2">Belongs to the ATPase gamma chain family.</text>
</comment>
<dbReference type="InterPro" id="IPR001810">
    <property type="entry name" value="F-box_dom"/>
</dbReference>
<dbReference type="GO" id="GO:0005743">
    <property type="term" value="C:mitochondrial inner membrane"/>
    <property type="evidence" value="ECO:0007669"/>
    <property type="project" value="UniProtKB-SubCell"/>
</dbReference>
<dbReference type="CDD" id="cd09917">
    <property type="entry name" value="F-box_SF"/>
    <property type="match status" value="1"/>
</dbReference>
<evidence type="ECO:0000256" key="2">
    <source>
        <dbReference type="ARBA" id="ARBA00007681"/>
    </source>
</evidence>
<evidence type="ECO:0000256" key="10">
    <source>
        <dbReference type="ARBA" id="ARBA00023196"/>
    </source>
</evidence>
<protein>
    <recommendedName>
        <fullName evidence="3">ATP synthase subunit gamma, mitochondrial</fullName>
    </recommendedName>
    <alternativeName>
        <fullName evidence="12">F-ATPase gamma subunit</fullName>
    </alternativeName>
</protein>
<evidence type="ECO:0000256" key="9">
    <source>
        <dbReference type="ARBA" id="ARBA00023136"/>
    </source>
</evidence>
<name>A0A284RNG4_ARMOS</name>
<proteinExistence type="inferred from homology"/>
<dbReference type="PANTHER" id="PTHR11693:SF22">
    <property type="entry name" value="ATP SYNTHASE SUBUNIT GAMMA, MITOCHONDRIAL"/>
    <property type="match status" value="1"/>
</dbReference>
<dbReference type="InterPro" id="IPR036047">
    <property type="entry name" value="F-box-like_dom_sf"/>
</dbReference>
<dbReference type="EMBL" id="FUEG01000012">
    <property type="protein sequence ID" value="SJL10309.1"/>
    <property type="molecule type" value="Genomic_DNA"/>
</dbReference>
<reference evidence="16" key="1">
    <citation type="journal article" date="2017" name="Nat. Ecol. Evol.">
        <title>Genome expansion and lineage-specific genetic innovations in the forest pathogenic fungi Armillaria.</title>
        <authorList>
            <person name="Sipos G."/>
            <person name="Prasanna A.N."/>
            <person name="Walter M.C."/>
            <person name="O'Connor E."/>
            <person name="Balint B."/>
            <person name="Krizsan K."/>
            <person name="Kiss B."/>
            <person name="Hess J."/>
            <person name="Varga T."/>
            <person name="Slot J."/>
            <person name="Riley R."/>
            <person name="Boka B."/>
            <person name="Rigling D."/>
            <person name="Barry K."/>
            <person name="Lee J."/>
            <person name="Mihaltcheva S."/>
            <person name="LaButti K."/>
            <person name="Lipzen A."/>
            <person name="Waldron R."/>
            <person name="Moloney N.M."/>
            <person name="Sperisen C."/>
            <person name="Kredics L."/>
            <person name="Vagvoelgyi C."/>
            <person name="Patrignani A."/>
            <person name="Fitzpatrick D."/>
            <person name="Nagy I."/>
            <person name="Doyle S."/>
            <person name="Anderson J.B."/>
            <person name="Grigoriev I.V."/>
            <person name="Gueldener U."/>
            <person name="Muensterkoetter M."/>
            <person name="Nagy L.G."/>
        </authorList>
    </citation>
    <scope>NUCLEOTIDE SEQUENCE [LARGE SCALE GENOMIC DNA]</scope>
    <source>
        <strain evidence="16">C18/9</strain>
    </source>
</reference>
<evidence type="ECO:0000256" key="13">
    <source>
        <dbReference type="SAM" id="MobiDB-lite"/>
    </source>
</evidence>
<evidence type="ECO:0000256" key="5">
    <source>
        <dbReference type="ARBA" id="ARBA00022781"/>
    </source>
</evidence>